<dbReference type="PROSITE" id="PS51257">
    <property type="entry name" value="PROKAR_LIPOPROTEIN"/>
    <property type="match status" value="1"/>
</dbReference>
<dbReference type="SUPFAM" id="SSF53850">
    <property type="entry name" value="Periplasmic binding protein-like II"/>
    <property type="match status" value="1"/>
</dbReference>
<evidence type="ECO:0000256" key="2">
    <source>
        <dbReference type="SAM" id="SignalP"/>
    </source>
</evidence>
<feature type="region of interest" description="Disordered" evidence="1">
    <location>
        <begin position="30"/>
        <end position="53"/>
    </location>
</feature>
<name>A0ABW2F7G1_9BACL</name>
<proteinExistence type="predicted"/>
<dbReference type="EMBL" id="JBHTAI010000002">
    <property type="protein sequence ID" value="MFC7147825.1"/>
    <property type="molecule type" value="Genomic_DNA"/>
</dbReference>
<dbReference type="RefSeq" id="WP_378048008.1">
    <property type="nucleotide sequence ID" value="NZ_JBHMDN010000016.1"/>
</dbReference>
<dbReference type="Pfam" id="PF12010">
    <property type="entry name" value="DUF3502"/>
    <property type="match status" value="1"/>
</dbReference>
<dbReference type="Pfam" id="PF01547">
    <property type="entry name" value="SBP_bac_1"/>
    <property type="match status" value="1"/>
</dbReference>
<feature type="chain" id="PRO_5045418236" evidence="2">
    <location>
        <begin position="26"/>
        <end position="507"/>
    </location>
</feature>
<dbReference type="PANTHER" id="PTHR43649:SF17">
    <property type="entry name" value="ABC TRANSPORTER SOLUTE BINDING PROTEIN-SUGAR TRANSPORT"/>
    <property type="match status" value="1"/>
</dbReference>
<dbReference type="InterPro" id="IPR050490">
    <property type="entry name" value="Bact_solute-bd_prot1"/>
</dbReference>
<comment type="caution">
    <text evidence="4">The sequence shown here is derived from an EMBL/GenBank/DDBJ whole genome shotgun (WGS) entry which is preliminary data.</text>
</comment>
<evidence type="ECO:0000256" key="1">
    <source>
        <dbReference type="SAM" id="MobiDB-lite"/>
    </source>
</evidence>
<feature type="domain" description="DUF3502" evidence="3">
    <location>
        <begin position="438"/>
        <end position="505"/>
    </location>
</feature>
<dbReference type="Proteomes" id="UP001596378">
    <property type="component" value="Unassembled WGS sequence"/>
</dbReference>
<evidence type="ECO:0000313" key="4">
    <source>
        <dbReference type="EMBL" id="MFC7147825.1"/>
    </source>
</evidence>
<dbReference type="InterPro" id="IPR022627">
    <property type="entry name" value="DUF3502"/>
</dbReference>
<accession>A0ABW2F7G1</accession>
<sequence length="507" mass="55845">MQVKKTMKLLMLAMCALLIIAGCSSKDNSGSQGAASSAASETPAGSQAAETEEAPVLDPVELSIYYPGNEQKDVALVEERLNELLKDKINATVKIHATGWGDWAQKINLMVSGGEPFDLMFTAGWDNFSGNVAKGAFRELNGLLDEYAVELKNSLDPIYLSAASVGDKIYGVPVQKELAQQFGLVLNKALVEKYGFDLSTVHTIKDIEPMLQTIKENEPDIVPLWANRNLNGLLPFEPVGNGQIPGAIYKNGDTKIVNQFEAPETIELLDLLRDWKGKGYFQDDPATLVDATPYTKSGRVFAQHQQLKPGKDVEFSLQQGQEYVQVELTGTYTSNGDVNGALTAISRTSKNPERAMMLINLLYTDAEVLNTLVFGVEGVHYEKTGDTIKQPEGLAESGYTPGINWMFGNQFLNYLWDNEDPQKWEKFKQFNESATPSPLLGFSYDAEPVKNEEAAIINIYEQYIDALFTGVADPAVKLPEFIDKMKKAGLDKVIAEKQKQVDAFLGN</sequence>
<feature type="compositionally biased region" description="Low complexity" evidence="1">
    <location>
        <begin position="30"/>
        <end position="40"/>
    </location>
</feature>
<evidence type="ECO:0000259" key="3">
    <source>
        <dbReference type="Pfam" id="PF12010"/>
    </source>
</evidence>
<feature type="signal peptide" evidence="2">
    <location>
        <begin position="1"/>
        <end position="25"/>
    </location>
</feature>
<dbReference type="InterPro" id="IPR006059">
    <property type="entry name" value="SBP"/>
</dbReference>
<dbReference type="Gene3D" id="3.40.190.10">
    <property type="entry name" value="Periplasmic binding protein-like II"/>
    <property type="match status" value="1"/>
</dbReference>
<gene>
    <name evidence="4" type="ORF">ACFQMJ_04685</name>
</gene>
<dbReference type="PANTHER" id="PTHR43649">
    <property type="entry name" value="ARABINOSE-BINDING PROTEIN-RELATED"/>
    <property type="match status" value="1"/>
</dbReference>
<evidence type="ECO:0000313" key="5">
    <source>
        <dbReference type="Proteomes" id="UP001596378"/>
    </source>
</evidence>
<organism evidence="4 5">
    <name type="scientific">Cohnella cellulosilytica</name>
    <dbReference type="NCBI Taxonomy" id="986710"/>
    <lineage>
        <taxon>Bacteria</taxon>
        <taxon>Bacillati</taxon>
        <taxon>Bacillota</taxon>
        <taxon>Bacilli</taxon>
        <taxon>Bacillales</taxon>
        <taxon>Paenibacillaceae</taxon>
        <taxon>Cohnella</taxon>
    </lineage>
</organism>
<reference evidence="5" key="1">
    <citation type="journal article" date="2019" name="Int. J. Syst. Evol. Microbiol.">
        <title>The Global Catalogue of Microorganisms (GCM) 10K type strain sequencing project: providing services to taxonomists for standard genome sequencing and annotation.</title>
        <authorList>
            <consortium name="The Broad Institute Genomics Platform"/>
            <consortium name="The Broad Institute Genome Sequencing Center for Infectious Disease"/>
            <person name="Wu L."/>
            <person name="Ma J."/>
        </authorList>
    </citation>
    <scope>NUCLEOTIDE SEQUENCE [LARGE SCALE GENOMIC DNA]</scope>
    <source>
        <strain evidence="5">KCTC 12907</strain>
    </source>
</reference>
<protein>
    <submittedName>
        <fullName evidence="4">ABC transporter substrate-binding protein</fullName>
    </submittedName>
</protein>
<keyword evidence="2" id="KW-0732">Signal</keyword>
<keyword evidence="5" id="KW-1185">Reference proteome</keyword>